<organism evidence="1">
    <name type="scientific">Strongyloides ratti</name>
    <name type="common">Parasitic roundworm</name>
    <dbReference type="NCBI Taxonomy" id="34506"/>
    <lineage>
        <taxon>Eukaryota</taxon>
        <taxon>Metazoa</taxon>
        <taxon>Ecdysozoa</taxon>
        <taxon>Nematoda</taxon>
        <taxon>Chromadorea</taxon>
        <taxon>Rhabditida</taxon>
        <taxon>Tylenchina</taxon>
        <taxon>Panagrolaimomorpha</taxon>
        <taxon>Strongyloidoidea</taxon>
        <taxon>Strongyloididae</taxon>
        <taxon>Strongyloides</taxon>
    </lineage>
</organism>
<dbReference type="CTD" id="36382820"/>
<reference evidence="1 2" key="1">
    <citation type="submission" date="2014-09" db="EMBL/GenBank/DDBJ databases">
        <authorList>
            <person name="Martin A.A."/>
        </authorList>
    </citation>
    <scope>NUCLEOTIDE SEQUENCE</scope>
    <source>
        <strain evidence="2">ED321</strain>
        <strain evidence="1">ED321 Heterogonic</strain>
    </source>
</reference>
<dbReference type="WBParaSite" id="SRAE_2000507400.1">
    <property type="protein sequence ID" value="SRAE_2000507400.1"/>
    <property type="gene ID" value="WBGene00265327"/>
</dbReference>
<gene>
    <name evidence="1 3 4" type="ORF">SRAE_2000507400</name>
</gene>
<dbReference type="WormBase" id="SRAE_2000507400">
    <property type="protein sequence ID" value="SRP09039"/>
    <property type="gene ID" value="WBGene00265327"/>
</dbReference>
<dbReference type="Proteomes" id="UP000035682">
    <property type="component" value="Unplaced"/>
</dbReference>
<evidence type="ECO:0000313" key="4">
    <source>
        <dbReference type="WormBase" id="SRAE_2000507400"/>
    </source>
</evidence>
<sequence>MIFCYLSKRNNKRKPKDFTTCNKNYNFYNNLEYFEHTYGEKNFEKILETNNFIRLVRNPIERLISGFMHLCYYGTTITNEHYCYGCDKNITCFVNVLENKLWETFNNNFYLENNKENEYIYHFYPQTWSCEYYKLNHLFTYIKYNSSDRNTYSKNINEFLKKNNVNQHALSFINKKIHKFKTQHMTLSKNETTIYKDALYNDPFLLQKVCSIYYYDFIEFDFEFPKECINLTNINLNNRI</sequence>
<protein>
    <submittedName>
        <fullName evidence="1 3">Sulfotransferase family-containing protein</fullName>
    </submittedName>
</protein>
<evidence type="ECO:0000313" key="3">
    <source>
        <dbReference type="WBParaSite" id="SRAE_2000507400.1"/>
    </source>
</evidence>
<dbReference type="PANTHER" id="PTHR22900">
    <property type="entry name" value="PROTEIN CBG14245-RELATED"/>
    <property type="match status" value="1"/>
</dbReference>
<dbReference type="GO" id="GO:0047756">
    <property type="term" value="F:chondroitin 4-sulfotransferase activity"/>
    <property type="evidence" value="ECO:0007669"/>
    <property type="project" value="InterPro"/>
</dbReference>
<dbReference type="GO" id="GO:0016020">
    <property type="term" value="C:membrane"/>
    <property type="evidence" value="ECO:0007669"/>
    <property type="project" value="InterPro"/>
</dbReference>
<reference evidence="3" key="2">
    <citation type="submission" date="2020-12" db="UniProtKB">
        <authorList>
            <consortium name="WormBaseParasite"/>
        </authorList>
    </citation>
    <scope>IDENTIFICATION</scope>
</reference>
<name>A0A090N0C4_STRRB</name>
<dbReference type="GO" id="GO:0050650">
    <property type="term" value="P:chondroitin sulfate proteoglycan biosynthetic process"/>
    <property type="evidence" value="ECO:0007669"/>
    <property type="project" value="InterPro"/>
</dbReference>
<keyword evidence="2" id="KW-1185">Reference proteome</keyword>
<accession>A0A090N0C4</accession>
<dbReference type="Pfam" id="PF03567">
    <property type="entry name" value="Sulfotransfer_2"/>
    <property type="match status" value="1"/>
</dbReference>
<dbReference type="GeneID" id="36382820"/>
<dbReference type="RefSeq" id="XP_024509639.1">
    <property type="nucleotide sequence ID" value="XM_024644039.1"/>
</dbReference>
<dbReference type="AlphaFoldDB" id="A0A090N0C4"/>
<keyword evidence="1" id="KW-0808">Transferase</keyword>
<proteinExistence type="predicted"/>
<dbReference type="GO" id="GO:1902884">
    <property type="term" value="P:positive regulation of response to oxidative stress"/>
    <property type="evidence" value="ECO:0007669"/>
    <property type="project" value="InterPro"/>
</dbReference>
<evidence type="ECO:0000313" key="2">
    <source>
        <dbReference type="Proteomes" id="UP000035682"/>
    </source>
</evidence>
<evidence type="ECO:0000313" key="1">
    <source>
        <dbReference type="EMBL" id="CEF70442.1"/>
    </source>
</evidence>
<dbReference type="PANTHER" id="PTHR22900:SF5">
    <property type="entry name" value="PROTEIN CBG14245"/>
    <property type="match status" value="1"/>
</dbReference>
<dbReference type="OrthoDB" id="408912at2759"/>
<dbReference type="EMBL" id="LN609529">
    <property type="protein sequence ID" value="CEF70442.1"/>
    <property type="molecule type" value="Genomic_DNA"/>
</dbReference>
<dbReference type="InterPro" id="IPR007669">
    <property type="entry name" value="Chst-1-like"/>
</dbReference>
<dbReference type="InterPro" id="IPR005331">
    <property type="entry name" value="Sulfotransferase"/>
</dbReference>